<name>A0A7H9BS44_PARPN</name>
<dbReference type="AlphaFoldDB" id="A0A7H9BS44"/>
<gene>
    <name evidence="2" type="ORF">HYQ43_07710</name>
</gene>
<sequence>MADRVVGIDKENVALAPKDIRQARQGKPPESLPRDGTDPKRGAAGCR</sequence>
<reference evidence="2 3" key="1">
    <citation type="submission" date="2020-07" db="EMBL/GenBank/DDBJ databases">
        <title>The complete genome of Paracoccus pantotrophus ACCC 10489.</title>
        <authorList>
            <person name="Si Y."/>
        </authorList>
    </citation>
    <scope>NUCLEOTIDE SEQUENCE [LARGE SCALE GENOMIC DNA]</scope>
    <source>
        <strain evidence="2 3">ACCC10489</strain>
    </source>
</reference>
<feature type="compositionally biased region" description="Basic and acidic residues" evidence="1">
    <location>
        <begin position="32"/>
        <end position="41"/>
    </location>
</feature>
<proteinExistence type="predicted"/>
<evidence type="ECO:0000256" key="1">
    <source>
        <dbReference type="SAM" id="MobiDB-lite"/>
    </source>
</evidence>
<evidence type="ECO:0000313" key="2">
    <source>
        <dbReference type="EMBL" id="QLH14122.1"/>
    </source>
</evidence>
<accession>A0A7H9BS44</accession>
<protein>
    <submittedName>
        <fullName evidence="2">Uncharacterized protein</fullName>
    </submittedName>
</protein>
<dbReference type="Proteomes" id="UP000509322">
    <property type="component" value="Chromosome 1"/>
</dbReference>
<dbReference type="RefSeq" id="WP_155984415.1">
    <property type="nucleotide sequence ID" value="NZ_CP058689.1"/>
</dbReference>
<dbReference type="EMBL" id="CP058689">
    <property type="protein sequence ID" value="QLH14122.1"/>
    <property type="molecule type" value="Genomic_DNA"/>
</dbReference>
<organism evidence="2 3">
    <name type="scientific">Paracoccus pantotrophus</name>
    <name type="common">Thiosphaera pantotropha</name>
    <dbReference type="NCBI Taxonomy" id="82367"/>
    <lineage>
        <taxon>Bacteria</taxon>
        <taxon>Pseudomonadati</taxon>
        <taxon>Pseudomonadota</taxon>
        <taxon>Alphaproteobacteria</taxon>
        <taxon>Rhodobacterales</taxon>
        <taxon>Paracoccaceae</taxon>
        <taxon>Paracoccus</taxon>
    </lineage>
</organism>
<evidence type="ECO:0000313" key="3">
    <source>
        <dbReference type="Proteomes" id="UP000509322"/>
    </source>
</evidence>
<feature type="region of interest" description="Disordered" evidence="1">
    <location>
        <begin position="16"/>
        <end position="47"/>
    </location>
</feature>